<dbReference type="RefSeq" id="WP_146525105.1">
    <property type="nucleotide sequence ID" value="NZ_SJPV01000002.1"/>
</dbReference>
<feature type="domain" description="Gfo/Idh/MocA-like oxidoreductase N-terminal" evidence="2">
    <location>
        <begin position="33"/>
        <end position="157"/>
    </location>
</feature>
<dbReference type="PANTHER" id="PTHR43818">
    <property type="entry name" value="BCDNA.GH03377"/>
    <property type="match status" value="1"/>
</dbReference>
<dbReference type="InterPro" id="IPR006311">
    <property type="entry name" value="TAT_signal"/>
</dbReference>
<dbReference type="InterPro" id="IPR036291">
    <property type="entry name" value="NAD(P)-bd_dom_sf"/>
</dbReference>
<gene>
    <name evidence="4" type="primary">iolG_10</name>
    <name evidence="4" type="ORF">Poly41_13290</name>
</gene>
<sequence length="450" mass="49810" precursor="true">MDRRDFLHRSAAAASLAAISSSAHAAPSFKPRRVGLIGAGWYGKCDVLQLMNVEPVEIVSVCDVDSKMLGEAADLFEARQVSKKRPRTYASYEALLAEKDLDIVVIGTPDHWHALPMIAAVEAGADVYCQKPTGVDVMESKAMLDAARRTGRVVQVGTQRRSTPHLMEAKQKVVDAGLLGDIAYAEVCCYYHMRARKHPPTIAPPEYLDYEAWAGPAPKIPYSELIHPRSWRAFMEYGNGIVGDMCVHMLDMVRWQLGLGWPKRISSSGGIFVDTESIANITDTQTATFAFDDLDVVWTHRSWGSAPDPEYPWAGIIYGSKGTLKLSVQKYDFIPHGGGQPLHGEALIEEDKFPMDRSDVKDWRLELHVASAIRGHMRDFLDAIDHRTKPIADIEQGHISSASCIMANNSMSLGRSLEFDPATHTIVGDEEATAKLRRPYRAPYVHPATV</sequence>
<keyword evidence="4" id="KW-0560">Oxidoreductase</keyword>
<accession>A0A5C6DZK9</accession>
<evidence type="ECO:0000259" key="2">
    <source>
        <dbReference type="Pfam" id="PF01408"/>
    </source>
</evidence>
<dbReference type="Pfam" id="PF01408">
    <property type="entry name" value="GFO_IDH_MocA"/>
    <property type="match status" value="1"/>
</dbReference>
<dbReference type="SUPFAM" id="SSF55347">
    <property type="entry name" value="Glyceraldehyde-3-phosphate dehydrogenase-like, C-terminal domain"/>
    <property type="match status" value="1"/>
</dbReference>
<feature type="domain" description="Gfo/Idh/MocA-like oxidoreductase C-terminal" evidence="3">
    <location>
        <begin position="226"/>
        <end position="417"/>
    </location>
</feature>
<dbReference type="OrthoDB" id="9788246at2"/>
<evidence type="ECO:0000259" key="3">
    <source>
        <dbReference type="Pfam" id="PF02894"/>
    </source>
</evidence>
<dbReference type="EC" id="1.1.1.18" evidence="4"/>
<keyword evidence="5" id="KW-1185">Reference proteome</keyword>
<dbReference type="InterPro" id="IPR000683">
    <property type="entry name" value="Gfo/Idh/MocA-like_OxRdtase_N"/>
</dbReference>
<dbReference type="AlphaFoldDB" id="A0A5C6DZK9"/>
<feature type="signal peptide" evidence="1">
    <location>
        <begin position="1"/>
        <end position="25"/>
    </location>
</feature>
<dbReference type="GO" id="GO:0050112">
    <property type="term" value="F:inositol 2-dehydrogenase (NAD+) activity"/>
    <property type="evidence" value="ECO:0007669"/>
    <property type="project" value="UniProtKB-EC"/>
</dbReference>
<dbReference type="Gene3D" id="3.40.50.720">
    <property type="entry name" value="NAD(P)-binding Rossmann-like Domain"/>
    <property type="match status" value="1"/>
</dbReference>
<feature type="chain" id="PRO_5022842799" evidence="1">
    <location>
        <begin position="26"/>
        <end position="450"/>
    </location>
</feature>
<keyword evidence="1" id="KW-0732">Signal</keyword>
<evidence type="ECO:0000313" key="4">
    <source>
        <dbReference type="EMBL" id="TWU40496.1"/>
    </source>
</evidence>
<dbReference type="InterPro" id="IPR019546">
    <property type="entry name" value="TAT_signal_bac_arc"/>
</dbReference>
<dbReference type="InterPro" id="IPR004104">
    <property type="entry name" value="Gfo/Idh/MocA-like_OxRdtase_C"/>
</dbReference>
<dbReference type="PANTHER" id="PTHR43818:SF5">
    <property type="entry name" value="OXIDOREDUCTASE FAMILY PROTEIN"/>
    <property type="match status" value="1"/>
</dbReference>
<dbReference type="PROSITE" id="PS51318">
    <property type="entry name" value="TAT"/>
    <property type="match status" value="1"/>
</dbReference>
<name>A0A5C6DZK9_9BACT</name>
<dbReference type="SUPFAM" id="SSF51735">
    <property type="entry name" value="NAD(P)-binding Rossmann-fold domains"/>
    <property type="match status" value="1"/>
</dbReference>
<comment type="caution">
    <text evidence="4">The sequence shown here is derived from an EMBL/GenBank/DDBJ whole genome shotgun (WGS) entry which is preliminary data.</text>
</comment>
<dbReference type="Gene3D" id="3.30.360.10">
    <property type="entry name" value="Dihydrodipicolinate Reductase, domain 2"/>
    <property type="match status" value="1"/>
</dbReference>
<dbReference type="InterPro" id="IPR050463">
    <property type="entry name" value="Gfo/Idh/MocA_oxidrdct_glycsds"/>
</dbReference>
<dbReference type="EMBL" id="SJPV01000002">
    <property type="protein sequence ID" value="TWU40496.1"/>
    <property type="molecule type" value="Genomic_DNA"/>
</dbReference>
<dbReference type="GO" id="GO:0000166">
    <property type="term" value="F:nucleotide binding"/>
    <property type="evidence" value="ECO:0007669"/>
    <property type="project" value="InterPro"/>
</dbReference>
<proteinExistence type="predicted"/>
<dbReference type="NCBIfam" id="TIGR01409">
    <property type="entry name" value="TAT_signal_seq"/>
    <property type="match status" value="1"/>
</dbReference>
<dbReference type="Pfam" id="PF02894">
    <property type="entry name" value="GFO_IDH_MocA_C"/>
    <property type="match status" value="1"/>
</dbReference>
<evidence type="ECO:0000313" key="5">
    <source>
        <dbReference type="Proteomes" id="UP000319143"/>
    </source>
</evidence>
<reference evidence="4 5" key="1">
    <citation type="submission" date="2019-02" db="EMBL/GenBank/DDBJ databases">
        <title>Deep-cultivation of Planctomycetes and their phenomic and genomic characterization uncovers novel biology.</title>
        <authorList>
            <person name="Wiegand S."/>
            <person name="Jogler M."/>
            <person name="Boedeker C."/>
            <person name="Pinto D."/>
            <person name="Vollmers J."/>
            <person name="Rivas-Marin E."/>
            <person name="Kohn T."/>
            <person name="Peeters S.H."/>
            <person name="Heuer A."/>
            <person name="Rast P."/>
            <person name="Oberbeckmann S."/>
            <person name="Bunk B."/>
            <person name="Jeske O."/>
            <person name="Meyerdierks A."/>
            <person name="Storesund J.E."/>
            <person name="Kallscheuer N."/>
            <person name="Luecker S."/>
            <person name="Lage O.M."/>
            <person name="Pohl T."/>
            <person name="Merkel B.J."/>
            <person name="Hornburger P."/>
            <person name="Mueller R.-W."/>
            <person name="Bruemmer F."/>
            <person name="Labrenz M."/>
            <person name="Spormann A.M."/>
            <person name="Op Den Camp H."/>
            <person name="Overmann J."/>
            <person name="Amann R."/>
            <person name="Jetten M.S.M."/>
            <person name="Mascher T."/>
            <person name="Medema M.H."/>
            <person name="Devos D.P."/>
            <person name="Kaster A.-K."/>
            <person name="Ovreas L."/>
            <person name="Rohde M."/>
            <person name="Galperin M.Y."/>
            <person name="Jogler C."/>
        </authorList>
    </citation>
    <scope>NUCLEOTIDE SEQUENCE [LARGE SCALE GENOMIC DNA]</scope>
    <source>
        <strain evidence="4 5">Poly41</strain>
    </source>
</reference>
<evidence type="ECO:0000256" key="1">
    <source>
        <dbReference type="SAM" id="SignalP"/>
    </source>
</evidence>
<organism evidence="4 5">
    <name type="scientific">Novipirellula artificiosorum</name>
    <dbReference type="NCBI Taxonomy" id="2528016"/>
    <lineage>
        <taxon>Bacteria</taxon>
        <taxon>Pseudomonadati</taxon>
        <taxon>Planctomycetota</taxon>
        <taxon>Planctomycetia</taxon>
        <taxon>Pirellulales</taxon>
        <taxon>Pirellulaceae</taxon>
        <taxon>Novipirellula</taxon>
    </lineage>
</organism>
<dbReference type="Proteomes" id="UP000319143">
    <property type="component" value="Unassembled WGS sequence"/>
</dbReference>
<protein>
    <submittedName>
        <fullName evidence="4">Inositol 2-dehydrogenase</fullName>
        <ecNumber evidence="4">1.1.1.18</ecNumber>
    </submittedName>
</protein>